<dbReference type="InParanoid" id="A0A6P7FTM4"/>
<organism evidence="7">
    <name type="scientific">Diabrotica virgifera virgifera</name>
    <name type="common">western corn rootworm</name>
    <dbReference type="NCBI Taxonomy" id="50390"/>
    <lineage>
        <taxon>Eukaryota</taxon>
        <taxon>Metazoa</taxon>
        <taxon>Ecdysozoa</taxon>
        <taxon>Arthropoda</taxon>
        <taxon>Hexapoda</taxon>
        <taxon>Insecta</taxon>
        <taxon>Pterygota</taxon>
        <taxon>Neoptera</taxon>
        <taxon>Endopterygota</taxon>
        <taxon>Coleoptera</taxon>
        <taxon>Polyphaga</taxon>
        <taxon>Cucujiformia</taxon>
        <taxon>Chrysomeloidea</taxon>
        <taxon>Chrysomelidae</taxon>
        <taxon>Galerucinae</taxon>
        <taxon>Diabroticina</taxon>
        <taxon>Diabroticites</taxon>
        <taxon>Diabrotica</taxon>
    </lineage>
</organism>
<reference evidence="7" key="1">
    <citation type="submission" date="2025-04" db="UniProtKB">
        <authorList>
            <consortium name="RefSeq"/>
        </authorList>
    </citation>
    <scope>IDENTIFICATION</scope>
    <source>
        <tissue evidence="7">Whole insect</tissue>
    </source>
</reference>
<dbReference type="InterPro" id="IPR039223">
    <property type="entry name" value="AATF/Bfr2"/>
</dbReference>
<dbReference type="InterPro" id="IPR012617">
    <property type="entry name" value="AATF_C"/>
</dbReference>
<dbReference type="PANTHER" id="PTHR15565">
    <property type="entry name" value="AATF PROTEIN APOPTOSIS ANTAGONIZING TRANSCRIPTION FACTOR"/>
    <property type="match status" value="1"/>
</dbReference>
<dbReference type="GO" id="GO:0006357">
    <property type="term" value="P:regulation of transcription by RNA polymerase II"/>
    <property type="evidence" value="ECO:0007669"/>
    <property type="project" value="TreeGrafter"/>
</dbReference>
<gene>
    <name evidence="7" type="primary">LOC114330886</name>
</gene>
<feature type="compositionally biased region" description="Basic and acidic residues" evidence="2">
    <location>
        <begin position="53"/>
        <end position="69"/>
    </location>
</feature>
<dbReference type="KEGG" id="dvv:114330886"/>
<evidence type="ECO:0000256" key="2">
    <source>
        <dbReference type="SAM" id="MobiDB-lite"/>
    </source>
</evidence>
<evidence type="ECO:0000313" key="6">
    <source>
        <dbReference type="Proteomes" id="UP001652700"/>
    </source>
</evidence>
<feature type="domain" description="Apoptosis-antagonizing transcription factor C-terminal" evidence="3">
    <location>
        <begin position="394"/>
        <end position="476"/>
    </location>
</feature>
<sequence length="484" mass="55844">MNKKTLADKISSLLTTTPDELDPEDNYEDDTTAKLNTEYPQEHGEETNQGSKFRKDNIDLLADVDERYAGKKGSRRHLNPDNDSSEFSESDNDVEDAESDNSNEGQDELEDDENDSNESEKSNSDDESIDSDQEYDDNSDNPELEDTSNFETLKTTDVSTQAKKGLCVKNQMHIWESLLEMRIQVQKCLLTANKMPNYEKYKEIKKESGQDFSTTVEKTKNTVSTLLDKFLCLQDLMWKKYPETKKLVSSNKKAESDDPDDEEIPSDTEDEADADLSDDENEESPKKRLKIADFGNHLQQKHNLYKDYRNSVIKKWHEKTRMPVLKNTTSNHSIIQHIEHSLGDKDKLIKRTRLKRSDYKIIGEDSASDIEEDSKQEKSSEEYNSEIFDDDDFYHQLLRELIEFKSSSLTDPVQLGRQWVQLQNLRSKMKRKIDTKATKGRKIRYAVHTKLVNFMAPIDDNLWTDEAKTELFGSVFGKTQTTGS</sequence>
<dbReference type="Proteomes" id="UP001652700">
    <property type="component" value="Unplaced"/>
</dbReference>
<proteinExistence type="inferred from homology"/>
<reference evidence="5" key="2">
    <citation type="submission" date="2025-05" db="UniProtKB">
        <authorList>
            <consortium name="EnsemblMetazoa"/>
        </authorList>
    </citation>
    <scope>IDENTIFICATION</scope>
</reference>
<evidence type="ECO:0000313" key="5">
    <source>
        <dbReference type="EnsemblMetazoa" id="XP_028136110.1"/>
    </source>
</evidence>
<dbReference type="RefSeq" id="XP_028136110.1">
    <property type="nucleotide sequence ID" value="XM_028280309.1"/>
</dbReference>
<dbReference type="Pfam" id="PF13339">
    <property type="entry name" value="AATF-Che1"/>
    <property type="match status" value="1"/>
</dbReference>
<dbReference type="GO" id="GO:0005730">
    <property type="term" value="C:nucleolus"/>
    <property type="evidence" value="ECO:0007669"/>
    <property type="project" value="TreeGrafter"/>
</dbReference>
<name>A0A6P7FTM4_DIAVI</name>
<feature type="domain" description="AATF leucine zipper-containing" evidence="4">
    <location>
        <begin position="162"/>
        <end position="319"/>
    </location>
</feature>
<dbReference type="EnsemblMetazoa" id="XM_028280309.2">
    <property type="protein sequence ID" value="XP_028136110.1"/>
    <property type="gene ID" value="LOC114330886"/>
</dbReference>
<protein>
    <submittedName>
        <fullName evidence="7">Protein AATF-like</fullName>
    </submittedName>
</protein>
<evidence type="ECO:0000259" key="4">
    <source>
        <dbReference type="Pfam" id="PF13339"/>
    </source>
</evidence>
<evidence type="ECO:0000256" key="1">
    <source>
        <dbReference type="ARBA" id="ARBA00008966"/>
    </source>
</evidence>
<keyword evidence="6" id="KW-1185">Reference proteome</keyword>
<dbReference type="Pfam" id="PF08164">
    <property type="entry name" value="TRAUB"/>
    <property type="match status" value="1"/>
</dbReference>
<comment type="similarity">
    <text evidence="1">Belongs to the AATF family.</text>
</comment>
<dbReference type="FunCoup" id="A0A6P7FTM4">
    <property type="interactions" value="1922"/>
</dbReference>
<evidence type="ECO:0000313" key="7">
    <source>
        <dbReference type="RefSeq" id="XP_028136110.1"/>
    </source>
</evidence>
<feature type="compositionally biased region" description="Acidic residues" evidence="2">
    <location>
        <begin position="125"/>
        <end position="148"/>
    </location>
</feature>
<dbReference type="AlphaFoldDB" id="A0A6P7FTM4"/>
<dbReference type="PANTHER" id="PTHR15565:SF0">
    <property type="entry name" value="PROTEIN AATF"/>
    <property type="match status" value="1"/>
</dbReference>
<dbReference type="InterPro" id="IPR025160">
    <property type="entry name" value="AATF"/>
</dbReference>
<dbReference type="OrthoDB" id="5783963at2759"/>
<evidence type="ECO:0000259" key="3">
    <source>
        <dbReference type="Pfam" id="PF08164"/>
    </source>
</evidence>
<feature type="compositionally biased region" description="Acidic residues" evidence="2">
    <location>
        <begin position="83"/>
        <end position="117"/>
    </location>
</feature>
<dbReference type="GeneID" id="114330886"/>
<feature type="region of interest" description="Disordered" evidence="2">
    <location>
        <begin position="247"/>
        <end position="292"/>
    </location>
</feature>
<feature type="region of interest" description="Disordered" evidence="2">
    <location>
        <begin position="1"/>
        <end position="152"/>
    </location>
</feature>
<feature type="compositionally biased region" description="Basic and acidic residues" evidence="2">
    <location>
        <begin position="247"/>
        <end position="256"/>
    </location>
</feature>
<accession>A0A6P7FTM4</accession>
<feature type="compositionally biased region" description="Acidic residues" evidence="2">
    <location>
        <begin position="257"/>
        <end position="282"/>
    </location>
</feature>
<feature type="compositionally biased region" description="Acidic residues" evidence="2">
    <location>
        <begin position="19"/>
        <end position="30"/>
    </location>
</feature>